<evidence type="ECO:0000313" key="2">
    <source>
        <dbReference type="EMBL" id="MDR7338875.1"/>
    </source>
</evidence>
<evidence type="ECO:0000313" key="4">
    <source>
        <dbReference type="Proteomes" id="UP001183604"/>
    </source>
</evidence>
<sequence>MSQIIEQRRQRFRRWTWDEIEAEREARPVWVIDGLISDGTTSISGRSEAGKSMLCAALTFSLATGRPFLGRKPNRMYRPAIIGTDDRAHLEYTERLARIGPGAAESVRDNLNVFTAEGLLQYEDWRDLFEAVMESGSDFVIVDNVTQMIEDENSGADVNRTFAGVRLFTQAGIPVVVVNHHSQKVNTTASVANRGPSGSSNLVRHVRHRLTLAKDREGSGRTLFVDGNYAEGEQLKLEMPRGIDRPVYKVLTAPQQRKPETLDQNRELANWIKANCRSVNKTQQAENAAKHFGLNKATVYDKLKPGGPVARLLDAN</sequence>
<dbReference type="Gene3D" id="3.40.50.300">
    <property type="entry name" value="P-loop containing nucleotide triphosphate hydrolases"/>
    <property type="match status" value="1"/>
</dbReference>
<accession>A0A9X3PLX4</accession>
<dbReference type="Pfam" id="PF13481">
    <property type="entry name" value="AAA_25"/>
    <property type="match status" value="1"/>
</dbReference>
<reference evidence="1" key="1">
    <citation type="submission" date="2022-12" db="EMBL/GenBank/DDBJ databases">
        <title>Gycomyces niveus sp.nov., a novel actinomycete isolated from soil in Shouguang.</title>
        <authorList>
            <person name="Yang X."/>
        </authorList>
    </citation>
    <scope>NUCLEOTIDE SEQUENCE</scope>
    <source>
        <strain evidence="1">DSM 44724</strain>
    </source>
</reference>
<dbReference type="RefSeq" id="WP_270122827.1">
    <property type="nucleotide sequence ID" value="NZ_BAAAOM010000004.1"/>
</dbReference>
<evidence type="ECO:0000313" key="3">
    <source>
        <dbReference type="Proteomes" id="UP001145799"/>
    </source>
</evidence>
<gene>
    <name evidence="2" type="ORF">J2S69_002594</name>
    <name evidence="1" type="ORF">O2L01_15285</name>
</gene>
<comment type="caution">
    <text evidence="1">The sequence shown here is derived from an EMBL/GenBank/DDBJ whole genome shotgun (WGS) entry which is preliminary data.</text>
</comment>
<reference evidence="2 4" key="2">
    <citation type="submission" date="2023-07" db="EMBL/GenBank/DDBJ databases">
        <title>Sequencing the genomes of 1000 actinobacteria strains.</title>
        <authorList>
            <person name="Klenk H.-P."/>
        </authorList>
    </citation>
    <scope>NUCLEOTIDE SEQUENCE [LARGE SCALE GENOMIC DNA]</scope>
    <source>
        <strain evidence="2 4">DSM 44724</strain>
    </source>
</reference>
<dbReference type="Proteomes" id="UP001145799">
    <property type="component" value="Unassembled WGS sequence"/>
</dbReference>
<evidence type="ECO:0000313" key="1">
    <source>
        <dbReference type="EMBL" id="MDA1386359.1"/>
    </source>
</evidence>
<name>A0A9X3PLX4_9ACTN</name>
<keyword evidence="4" id="KW-1185">Reference proteome</keyword>
<dbReference type="SUPFAM" id="SSF52540">
    <property type="entry name" value="P-loop containing nucleoside triphosphate hydrolases"/>
    <property type="match status" value="1"/>
</dbReference>
<protein>
    <submittedName>
        <fullName evidence="1">AAA family ATPase</fullName>
    </submittedName>
    <submittedName>
        <fullName evidence="2">RecA-family ATPase</fullName>
    </submittedName>
</protein>
<organism evidence="1 3">
    <name type="scientific">Glycomyces lechevalierae</name>
    <dbReference type="NCBI Taxonomy" id="256034"/>
    <lineage>
        <taxon>Bacteria</taxon>
        <taxon>Bacillati</taxon>
        <taxon>Actinomycetota</taxon>
        <taxon>Actinomycetes</taxon>
        <taxon>Glycomycetales</taxon>
        <taxon>Glycomycetaceae</taxon>
        <taxon>Glycomyces</taxon>
    </lineage>
</organism>
<dbReference type="InterPro" id="IPR027417">
    <property type="entry name" value="P-loop_NTPase"/>
</dbReference>
<dbReference type="EMBL" id="JAVDYD010000001">
    <property type="protein sequence ID" value="MDR7338875.1"/>
    <property type="molecule type" value="Genomic_DNA"/>
</dbReference>
<dbReference type="AlphaFoldDB" id="A0A9X3PLX4"/>
<dbReference type="EMBL" id="JAPZVQ010000009">
    <property type="protein sequence ID" value="MDA1386359.1"/>
    <property type="molecule type" value="Genomic_DNA"/>
</dbReference>
<proteinExistence type="predicted"/>
<dbReference type="Proteomes" id="UP001183604">
    <property type="component" value="Unassembled WGS sequence"/>
</dbReference>